<dbReference type="PANTHER" id="PTHR33332">
    <property type="entry name" value="REVERSE TRANSCRIPTASE DOMAIN-CONTAINING PROTEIN"/>
    <property type="match status" value="1"/>
</dbReference>
<comment type="caution">
    <text evidence="2">The sequence shown here is derived from an EMBL/GenBank/DDBJ whole genome shotgun (WGS) entry which is preliminary data.</text>
</comment>
<dbReference type="Proteomes" id="UP001516400">
    <property type="component" value="Unassembled WGS sequence"/>
</dbReference>
<evidence type="ECO:0000313" key="2">
    <source>
        <dbReference type="EMBL" id="KAL3272327.1"/>
    </source>
</evidence>
<feature type="domain" description="Reverse transcriptase" evidence="1">
    <location>
        <begin position="1"/>
        <end position="125"/>
    </location>
</feature>
<evidence type="ECO:0000259" key="1">
    <source>
        <dbReference type="PROSITE" id="PS50878"/>
    </source>
</evidence>
<reference evidence="2 3" key="1">
    <citation type="journal article" date="2021" name="BMC Biol.">
        <title>Horizontally acquired antibacterial genes associated with adaptive radiation of ladybird beetles.</title>
        <authorList>
            <person name="Li H.S."/>
            <person name="Tang X.F."/>
            <person name="Huang Y.H."/>
            <person name="Xu Z.Y."/>
            <person name="Chen M.L."/>
            <person name="Du X.Y."/>
            <person name="Qiu B.Y."/>
            <person name="Chen P.T."/>
            <person name="Zhang W."/>
            <person name="Slipinski A."/>
            <person name="Escalona H.E."/>
            <person name="Waterhouse R.M."/>
            <person name="Zwick A."/>
            <person name="Pang H."/>
        </authorList>
    </citation>
    <scope>NUCLEOTIDE SEQUENCE [LARGE SCALE GENOMIC DNA]</scope>
    <source>
        <strain evidence="2">SYSU2018</strain>
    </source>
</reference>
<dbReference type="InterPro" id="IPR000477">
    <property type="entry name" value="RT_dom"/>
</dbReference>
<sequence length="125" mass="14162">MMRKHGESRAIALDISQSFDMVRHAALLNKLAAYGLPEKQRDWKSSFLSNRSIQVVVDGVPQGTILSPTLFLLQINHLLSSTENKIFGFADDCTLVSFFNSLRPITAMESHRQRCQKINHFNSDI</sequence>
<keyword evidence="3" id="KW-1185">Reference proteome</keyword>
<protein>
    <recommendedName>
        <fullName evidence="1">Reverse transcriptase domain-containing protein</fullName>
    </recommendedName>
</protein>
<dbReference type="PROSITE" id="PS50878">
    <property type="entry name" value="RT_POL"/>
    <property type="match status" value="1"/>
</dbReference>
<organism evidence="2 3">
    <name type="scientific">Cryptolaemus montrouzieri</name>
    <dbReference type="NCBI Taxonomy" id="559131"/>
    <lineage>
        <taxon>Eukaryota</taxon>
        <taxon>Metazoa</taxon>
        <taxon>Ecdysozoa</taxon>
        <taxon>Arthropoda</taxon>
        <taxon>Hexapoda</taxon>
        <taxon>Insecta</taxon>
        <taxon>Pterygota</taxon>
        <taxon>Neoptera</taxon>
        <taxon>Endopterygota</taxon>
        <taxon>Coleoptera</taxon>
        <taxon>Polyphaga</taxon>
        <taxon>Cucujiformia</taxon>
        <taxon>Coccinelloidea</taxon>
        <taxon>Coccinellidae</taxon>
        <taxon>Scymninae</taxon>
        <taxon>Scymnini</taxon>
        <taxon>Cryptolaemus</taxon>
    </lineage>
</organism>
<evidence type="ECO:0000313" key="3">
    <source>
        <dbReference type="Proteomes" id="UP001516400"/>
    </source>
</evidence>
<dbReference type="Pfam" id="PF00078">
    <property type="entry name" value="RVT_1"/>
    <property type="match status" value="1"/>
</dbReference>
<dbReference type="EMBL" id="JABFTP020000058">
    <property type="protein sequence ID" value="KAL3272327.1"/>
    <property type="molecule type" value="Genomic_DNA"/>
</dbReference>
<gene>
    <name evidence="2" type="ORF">HHI36_024386</name>
</gene>
<proteinExistence type="predicted"/>
<accession>A0ABD2N1A8</accession>
<dbReference type="AlphaFoldDB" id="A0ABD2N1A8"/>
<name>A0ABD2N1A8_9CUCU</name>